<protein>
    <submittedName>
        <fullName evidence="2">Uncharacterized protein</fullName>
    </submittedName>
</protein>
<proteinExistence type="predicted"/>
<feature type="transmembrane region" description="Helical" evidence="1">
    <location>
        <begin position="79"/>
        <end position="102"/>
    </location>
</feature>
<dbReference type="OrthoDB" id="6343941at2759"/>
<evidence type="ECO:0000256" key="1">
    <source>
        <dbReference type="SAM" id="Phobius"/>
    </source>
</evidence>
<keyword evidence="1" id="KW-0812">Transmembrane</keyword>
<gene>
    <name evidence="2" type="ORF">CALMAC_LOCUS7684</name>
</gene>
<name>A0A653CB13_CALMS</name>
<dbReference type="EMBL" id="CAACVG010007380">
    <property type="protein sequence ID" value="VEN45131.1"/>
    <property type="molecule type" value="Genomic_DNA"/>
</dbReference>
<keyword evidence="3" id="KW-1185">Reference proteome</keyword>
<keyword evidence="1" id="KW-0472">Membrane</keyword>
<dbReference type="Proteomes" id="UP000410492">
    <property type="component" value="Unassembled WGS sequence"/>
</dbReference>
<sequence>VPGYTSEWITPWDDDLEKKSGRLELSGVGGSWGALRLRCEATLFHLYRANSLEVEVRPDMPQPASVLLMGPRNADRRSAAVSLPLLVLVGGYGILSLLLLSFKSVKHNAAHIVCLGIIFQVEFTFENRTYKDLKDLEWMFDVT</sequence>
<accession>A0A653CB13</accession>
<feature type="non-terminal residue" evidence="2">
    <location>
        <position position="1"/>
    </location>
</feature>
<keyword evidence="1" id="KW-1133">Transmembrane helix</keyword>
<evidence type="ECO:0000313" key="3">
    <source>
        <dbReference type="Proteomes" id="UP000410492"/>
    </source>
</evidence>
<feature type="non-terminal residue" evidence="2">
    <location>
        <position position="143"/>
    </location>
</feature>
<dbReference type="AlphaFoldDB" id="A0A653CB13"/>
<reference evidence="2 3" key="1">
    <citation type="submission" date="2019-01" db="EMBL/GenBank/DDBJ databases">
        <authorList>
            <person name="Sayadi A."/>
        </authorList>
    </citation>
    <scope>NUCLEOTIDE SEQUENCE [LARGE SCALE GENOMIC DNA]</scope>
</reference>
<evidence type="ECO:0000313" key="2">
    <source>
        <dbReference type="EMBL" id="VEN45131.1"/>
    </source>
</evidence>
<organism evidence="2 3">
    <name type="scientific">Callosobruchus maculatus</name>
    <name type="common">Southern cowpea weevil</name>
    <name type="synonym">Pulse bruchid</name>
    <dbReference type="NCBI Taxonomy" id="64391"/>
    <lineage>
        <taxon>Eukaryota</taxon>
        <taxon>Metazoa</taxon>
        <taxon>Ecdysozoa</taxon>
        <taxon>Arthropoda</taxon>
        <taxon>Hexapoda</taxon>
        <taxon>Insecta</taxon>
        <taxon>Pterygota</taxon>
        <taxon>Neoptera</taxon>
        <taxon>Endopterygota</taxon>
        <taxon>Coleoptera</taxon>
        <taxon>Polyphaga</taxon>
        <taxon>Cucujiformia</taxon>
        <taxon>Chrysomeloidea</taxon>
        <taxon>Chrysomelidae</taxon>
        <taxon>Bruchinae</taxon>
        <taxon>Bruchini</taxon>
        <taxon>Callosobruchus</taxon>
    </lineage>
</organism>